<sequence length="562" mass="63248">MYIYICIYICPKLYCQIGISHVKRNVIETGICNISVPKKDYKVIWVECDDLGNPVKTTYVPARGDVPEDEDNLLPWKQDYQDLPTNGTNGILIRCLPGVREPRRVPLTTAPHFAYTPRTQTIRKGSKIDLHCSAYGPPTPEIFWMKNGEMLIHERSIEGHSTLRIDATDNSAAGTYVCIAQNIVGTSRTQARIIVEDNGPQISETRKPVQHVAVLTCFENGVPQNEFVTWTIHGEPVNKEDDKLHVMNNGSLVIFDVNNVAPIDLHSYQCFVRNRAQSSDIEFTNVVDSVPKVVVHQNKIYTRPGDDVIVDCHLQSDPLTTKVQWTKNNVPLAIDERVTVLSNNSLHIKRLRLSDRASYKCRAFNRHGKSWDGLDIIVQDGPGAVVGFIDGVVNSAPITNQALYMNVTPETNDNSVFIKIDNLVENYAESHCGWFVFGRLRAFVEDAVTSAMIGYMSAACEELAYDPGRRTKHVKTGKFEKLTDYRFETGEKMHVKQYGRGLEGSYLQMDVLFDGEVPKSRHHNSISVDDTEEEMVEEAPGLIRGHGHSALRLGKHTRIPFQ</sequence>
<dbReference type="InterPro" id="IPR007110">
    <property type="entry name" value="Ig-like_dom"/>
</dbReference>
<evidence type="ECO:0000313" key="13">
    <source>
        <dbReference type="Proteomes" id="UP000050794"/>
    </source>
</evidence>
<dbReference type="EMBL" id="UYWY01024997">
    <property type="protein sequence ID" value="VDM49301.1"/>
    <property type="molecule type" value="Genomic_DNA"/>
</dbReference>
<proteinExistence type="predicted"/>
<accession>A0A183VB60</accession>
<dbReference type="GO" id="GO:0005886">
    <property type="term" value="C:plasma membrane"/>
    <property type="evidence" value="ECO:0007669"/>
    <property type="project" value="TreeGrafter"/>
</dbReference>
<dbReference type="Gene3D" id="2.40.155.10">
    <property type="entry name" value="Green fluorescent protein"/>
    <property type="match status" value="1"/>
</dbReference>
<dbReference type="SUPFAM" id="SSF48726">
    <property type="entry name" value="Immunoglobulin"/>
    <property type="match status" value="3"/>
</dbReference>
<dbReference type="InterPro" id="IPR050958">
    <property type="entry name" value="Cell_Adh-Cytoskel_Orgn"/>
</dbReference>
<evidence type="ECO:0000256" key="6">
    <source>
        <dbReference type="ARBA" id="ARBA00022837"/>
    </source>
</evidence>
<dbReference type="Proteomes" id="UP000050794">
    <property type="component" value="Unassembled WGS sequence"/>
</dbReference>
<keyword evidence="8" id="KW-0325">Glycoprotein</keyword>
<evidence type="ECO:0000256" key="3">
    <source>
        <dbReference type="ARBA" id="ARBA00022530"/>
    </source>
</evidence>
<evidence type="ECO:0000259" key="11">
    <source>
        <dbReference type="PROSITE" id="PS50993"/>
    </source>
</evidence>
<dbReference type="GO" id="GO:0030424">
    <property type="term" value="C:axon"/>
    <property type="evidence" value="ECO:0007669"/>
    <property type="project" value="TreeGrafter"/>
</dbReference>
<keyword evidence="13" id="KW-1185">Reference proteome</keyword>
<keyword evidence="6" id="KW-0106">Calcium</keyword>
<evidence type="ECO:0000256" key="8">
    <source>
        <dbReference type="ARBA" id="ARBA00023180"/>
    </source>
</evidence>
<dbReference type="PROSITE" id="PS50835">
    <property type="entry name" value="IG_LIKE"/>
    <property type="match status" value="3"/>
</dbReference>
<comment type="subcellular location">
    <subcellularLocation>
        <location evidence="1">Secreted</location>
        <location evidence="1">Extracellular space</location>
        <location evidence="1">Extracellular matrix</location>
    </subcellularLocation>
</comment>
<dbReference type="InterPro" id="IPR006605">
    <property type="entry name" value="G2_nidogen/fibulin_G2F"/>
</dbReference>
<dbReference type="GO" id="GO:0043025">
    <property type="term" value="C:neuronal cell body"/>
    <property type="evidence" value="ECO:0007669"/>
    <property type="project" value="TreeGrafter"/>
</dbReference>
<dbReference type="SMART" id="SM00408">
    <property type="entry name" value="IGc2"/>
    <property type="match status" value="2"/>
</dbReference>
<dbReference type="InterPro" id="IPR003598">
    <property type="entry name" value="Ig_sub2"/>
</dbReference>
<dbReference type="FunFam" id="2.60.40.10:FF:000032">
    <property type="entry name" value="palladin isoform X1"/>
    <property type="match status" value="1"/>
</dbReference>
<dbReference type="GO" id="GO:0007156">
    <property type="term" value="P:homophilic cell adhesion via plasma membrane adhesion molecules"/>
    <property type="evidence" value="ECO:0007669"/>
    <property type="project" value="TreeGrafter"/>
</dbReference>
<keyword evidence="9" id="KW-0393">Immunoglobulin domain</keyword>
<feature type="domain" description="Ig-like" evidence="10">
    <location>
        <begin position="200"/>
        <end position="282"/>
    </location>
</feature>
<dbReference type="InterPro" id="IPR013783">
    <property type="entry name" value="Ig-like_fold"/>
</dbReference>
<dbReference type="PANTHER" id="PTHR45080:SF8">
    <property type="entry name" value="IG-LIKE DOMAIN-CONTAINING PROTEIN"/>
    <property type="match status" value="1"/>
</dbReference>
<dbReference type="GO" id="GO:0050808">
    <property type="term" value="P:synapse organization"/>
    <property type="evidence" value="ECO:0007669"/>
    <property type="project" value="TreeGrafter"/>
</dbReference>
<dbReference type="InterPro" id="IPR009017">
    <property type="entry name" value="GFP"/>
</dbReference>
<protein>
    <submittedName>
        <fullName evidence="14">Hemicentin-1</fullName>
    </submittedName>
</protein>
<reference evidence="14" key="1">
    <citation type="submission" date="2016-06" db="UniProtKB">
        <authorList>
            <consortium name="WormBaseParasite"/>
        </authorList>
    </citation>
    <scope>IDENTIFICATION</scope>
</reference>
<feature type="domain" description="Nidogen G2 beta-barrel" evidence="11">
    <location>
        <begin position="381"/>
        <end position="562"/>
    </location>
</feature>
<evidence type="ECO:0000256" key="2">
    <source>
        <dbReference type="ARBA" id="ARBA00022525"/>
    </source>
</evidence>
<organism evidence="13 14">
    <name type="scientific">Toxocara canis</name>
    <name type="common">Canine roundworm</name>
    <dbReference type="NCBI Taxonomy" id="6265"/>
    <lineage>
        <taxon>Eukaryota</taxon>
        <taxon>Metazoa</taxon>
        <taxon>Ecdysozoa</taxon>
        <taxon>Nematoda</taxon>
        <taxon>Chromadorea</taxon>
        <taxon>Rhabditida</taxon>
        <taxon>Spirurina</taxon>
        <taxon>Ascaridomorpha</taxon>
        <taxon>Ascaridoidea</taxon>
        <taxon>Toxocaridae</taxon>
        <taxon>Toxocara</taxon>
    </lineage>
</organism>
<evidence type="ECO:0000256" key="1">
    <source>
        <dbReference type="ARBA" id="ARBA00004498"/>
    </source>
</evidence>
<keyword evidence="2" id="KW-0964">Secreted</keyword>
<dbReference type="PANTHER" id="PTHR45080">
    <property type="entry name" value="CONTACTIN 5"/>
    <property type="match status" value="1"/>
</dbReference>
<keyword evidence="5" id="KW-0677">Repeat</keyword>
<keyword evidence="4" id="KW-0732">Signal</keyword>
<dbReference type="Gene3D" id="2.60.40.10">
    <property type="entry name" value="Immunoglobulins"/>
    <property type="match status" value="2"/>
</dbReference>
<keyword evidence="3" id="KW-0272">Extracellular matrix</keyword>
<keyword evidence="7" id="KW-1015">Disulfide bond</keyword>
<dbReference type="WBParaSite" id="TCNE_0001798401-mRNA-1">
    <property type="protein sequence ID" value="TCNE_0001798401-mRNA-1"/>
    <property type="gene ID" value="TCNE_0001798401"/>
</dbReference>
<evidence type="ECO:0000259" key="10">
    <source>
        <dbReference type="PROSITE" id="PS50835"/>
    </source>
</evidence>
<evidence type="ECO:0000313" key="14">
    <source>
        <dbReference type="WBParaSite" id="TCNE_0001798401-mRNA-1"/>
    </source>
</evidence>
<evidence type="ECO:0000313" key="12">
    <source>
        <dbReference type="EMBL" id="VDM49301.1"/>
    </source>
</evidence>
<dbReference type="PROSITE" id="PS50993">
    <property type="entry name" value="NIDOGEN_G2"/>
    <property type="match status" value="1"/>
</dbReference>
<feature type="domain" description="Ig-like" evidence="10">
    <location>
        <begin position="111"/>
        <end position="194"/>
    </location>
</feature>
<name>A0A183VB60_TOXCA</name>
<feature type="domain" description="Ig-like" evidence="10">
    <location>
        <begin position="291"/>
        <end position="363"/>
    </location>
</feature>
<evidence type="ECO:0000256" key="7">
    <source>
        <dbReference type="ARBA" id="ARBA00023157"/>
    </source>
</evidence>
<dbReference type="InterPro" id="IPR003599">
    <property type="entry name" value="Ig_sub"/>
</dbReference>
<gene>
    <name evidence="12" type="ORF">TCNE_LOCUS17980</name>
</gene>
<reference evidence="12 13" key="2">
    <citation type="submission" date="2018-11" db="EMBL/GenBank/DDBJ databases">
        <authorList>
            <consortium name="Pathogen Informatics"/>
        </authorList>
    </citation>
    <scope>NUCLEOTIDE SEQUENCE [LARGE SCALE GENOMIC DNA]</scope>
</reference>
<dbReference type="Pfam" id="PF13927">
    <property type="entry name" value="Ig_3"/>
    <property type="match status" value="2"/>
</dbReference>
<evidence type="ECO:0000256" key="9">
    <source>
        <dbReference type="ARBA" id="ARBA00023319"/>
    </source>
</evidence>
<dbReference type="Pfam" id="PF07474">
    <property type="entry name" value="G2F"/>
    <property type="match status" value="1"/>
</dbReference>
<dbReference type="AlphaFoldDB" id="A0A183VB60"/>
<dbReference type="GO" id="GO:0008046">
    <property type="term" value="F:axon guidance receptor activity"/>
    <property type="evidence" value="ECO:0007669"/>
    <property type="project" value="TreeGrafter"/>
</dbReference>
<evidence type="ECO:0000256" key="4">
    <source>
        <dbReference type="ARBA" id="ARBA00022729"/>
    </source>
</evidence>
<evidence type="ECO:0000256" key="5">
    <source>
        <dbReference type="ARBA" id="ARBA00022737"/>
    </source>
</evidence>
<dbReference type="InterPro" id="IPR036179">
    <property type="entry name" value="Ig-like_dom_sf"/>
</dbReference>
<dbReference type="SMART" id="SM00409">
    <property type="entry name" value="IG"/>
    <property type="match status" value="3"/>
</dbReference>